<dbReference type="GO" id="GO:0008173">
    <property type="term" value="F:RNA methyltransferase activity"/>
    <property type="evidence" value="ECO:0007669"/>
    <property type="project" value="InterPro"/>
</dbReference>
<proteinExistence type="inferred from homology"/>
<dbReference type="InterPro" id="IPR023267">
    <property type="entry name" value="RCMT"/>
</dbReference>
<feature type="binding site" evidence="5">
    <location>
        <position position="375"/>
    </location>
    <ligand>
        <name>S-adenosyl-L-methionine</name>
        <dbReference type="ChEBI" id="CHEBI:59789"/>
    </ligand>
</feature>
<comment type="caution">
    <text evidence="5">Lacks conserved residue(s) required for the propagation of feature annotation.</text>
</comment>
<feature type="active site" description="Nucleophile" evidence="5">
    <location>
        <position position="450"/>
    </location>
</feature>
<keyword evidence="4 5" id="KW-0694">RNA-binding</keyword>
<evidence type="ECO:0000313" key="8">
    <source>
        <dbReference type="EMBL" id="CEM38060.1"/>
    </source>
</evidence>
<feature type="region of interest" description="Disordered" evidence="6">
    <location>
        <begin position="1"/>
        <end position="26"/>
    </location>
</feature>
<feature type="domain" description="SAM-dependent MTase RsmB/NOP-type" evidence="7">
    <location>
        <begin position="231"/>
        <end position="512"/>
    </location>
</feature>
<dbReference type="SUPFAM" id="SSF53335">
    <property type="entry name" value="S-adenosyl-L-methionine-dependent methyltransferases"/>
    <property type="match status" value="1"/>
</dbReference>
<protein>
    <recommendedName>
        <fullName evidence="7">SAM-dependent MTase RsmB/NOP-type domain-containing protein</fullName>
    </recommendedName>
</protein>
<dbReference type="PANTHER" id="PTHR22807">
    <property type="entry name" value="NOP2 YEAST -RELATED NOL1/NOP2/FMU SUN DOMAIN-CONTAINING"/>
    <property type="match status" value="1"/>
</dbReference>
<gene>
    <name evidence="8" type="ORF">Cvel_24497</name>
</gene>
<evidence type="ECO:0000259" key="7">
    <source>
        <dbReference type="PROSITE" id="PS51686"/>
    </source>
</evidence>
<dbReference type="InterPro" id="IPR049560">
    <property type="entry name" value="MeTrfase_RsmB-F_NOP2_cat"/>
</dbReference>
<evidence type="ECO:0000256" key="4">
    <source>
        <dbReference type="ARBA" id="ARBA00022884"/>
    </source>
</evidence>
<dbReference type="PANTHER" id="PTHR22807:SF53">
    <property type="entry name" value="RIBOSOMAL RNA SMALL SUBUNIT METHYLTRANSFERASE B-RELATED"/>
    <property type="match status" value="1"/>
</dbReference>
<evidence type="ECO:0000256" key="2">
    <source>
        <dbReference type="ARBA" id="ARBA00022679"/>
    </source>
</evidence>
<comment type="similarity">
    <text evidence="5">Belongs to the class I-like SAM-binding methyltransferase superfamily. RsmB/NOP family.</text>
</comment>
<organism evidence="8">
    <name type="scientific">Chromera velia CCMP2878</name>
    <dbReference type="NCBI Taxonomy" id="1169474"/>
    <lineage>
        <taxon>Eukaryota</taxon>
        <taxon>Sar</taxon>
        <taxon>Alveolata</taxon>
        <taxon>Colpodellida</taxon>
        <taxon>Chromeraceae</taxon>
        <taxon>Chromera</taxon>
    </lineage>
</organism>
<dbReference type="Pfam" id="PF01189">
    <property type="entry name" value="Methyltr_RsmB-F"/>
    <property type="match status" value="1"/>
</dbReference>
<name>A0A0G4H392_9ALVE</name>
<dbReference type="Pfam" id="PF22458">
    <property type="entry name" value="RsmF-B_ferredox"/>
    <property type="match status" value="1"/>
</dbReference>
<dbReference type="Gene3D" id="3.40.50.150">
    <property type="entry name" value="Vaccinia Virus protein VP39"/>
    <property type="match status" value="1"/>
</dbReference>
<feature type="region of interest" description="Disordered" evidence="6">
    <location>
        <begin position="99"/>
        <end position="124"/>
    </location>
</feature>
<dbReference type="InterPro" id="IPR001678">
    <property type="entry name" value="MeTrfase_RsmB-F_NOP2_dom"/>
</dbReference>
<feature type="compositionally biased region" description="Low complexity" evidence="6">
    <location>
        <begin position="1"/>
        <end position="18"/>
    </location>
</feature>
<dbReference type="CDD" id="cd02440">
    <property type="entry name" value="AdoMet_MTases"/>
    <property type="match status" value="1"/>
</dbReference>
<sequence length="528" mass="57597">MMSSSVGGDSSSSSNSPSLVPPSVPTPSRLSILLSRDLIARFVLVPDIILENSVKETFSKKGAGLSNEERIQISRRVLGCSCNRRWLLHVVEKSGVEEGVVEEKDGKAGENSEESDSRVEGLKSAEGSASSLEAALTEQSAHAAQIRAGFLLLAYMIAFEESESIRRQETARILEIEDGRLRRVENFIHSAELSDSLPEDPTHRLAVQHSLPDWMAESLVKDFGVAVCSLVGRVSNEAGPTHLRVNTLKTDRETLQQRLLESDERVHTETLKWSTWGLSVPTKMNVWGNEGWRGGEFEVQDEGSQLIAQSCVAKPGERWLDLCAGSGGKTLGLAAAMQNEGVIVACDVDRNKLDNLKARCKRAGVSIVEVVVLSDGEELETLTEKGHCRFDGILVDAPCSQLGILRRHPSVRFRLKEAEVELLPALQIRLLRLAESLVCPSSGRVVYATCTLRRKENEDVVSNGSLTTSYECVTLLPNLLQGGQGGDSGLPPSRLLPDYFGDGFFIACSVKGGLENLPLEKEHIKCSK</sequence>
<evidence type="ECO:0000256" key="3">
    <source>
        <dbReference type="ARBA" id="ARBA00022691"/>
    </source>
</evidence>
<keyword evidence="3 5" id="KW-0949">S-adenosyl-L-methionine</keyword>
<feature type="binding site" evidence="5">
    <location>
        <position position="396"/>
    </location>
    <ligand>
        <name>S-adenosyl-L-methionine</name>
        <dbReference type="ChEBI" id="CHEBI:59789"/>
    </ligand>
</feature>
<keyword evidence="2 5" id="KW-0808">Transferase</keyword>
<evidence type="ECO:0000256" key="1">
    <source>
        <dbReference type="ARBA" id="ARBA00022603"/>
    </source>
</evidence>
<dbReference type="AlphaFoldDB" id="A0A0G4H392"/>
<dbReference type="VEuPathDB" id="CryptoDB:Cvel_24497"/>
<dbReference type="Gene3D" id="3.30.70.1170">
    <property type="entry name" value="Sun protein, domain 3"/>
    <property type="match status" value="1"/>
</dbReference>
<dbReference type="PROSITE" id="PS51686">
    <property type="entry name" value="SAM_MT_RSMB_NOP"/>
    <property type="match status" value="1"/>
</dbReference>
<dbReference type="GO" id="GO:0001510">
    <property type="term" value="P:RNA methylation"/>
    <property type="evidence" value="ECO:0007669"/>
    <property type="project" value="InterPro"/>
</dbReference>
<feature type="compositionally biased region" description="Basic and acidic residues" evidence="6">
    <location>
        <begin position="99"/>
        <end position="123"/>
    </location>
</feature>
<dbReference type="PRINTS" id="PR02008">
    <property type="entry name" value="RCMTFAMILY"/>
</dbReference>
<accession>A0A0G4H392</accession>
<feature type="binding site" evidence="5">
    <location>
        <position position="347"/>
    </location>
    <ligand>
        <name>S-adenosyl-L-methionine</name>
        <dbReference type="ChEBI" id="CHEBI:59789"/>
    </ligand>
</feature>
<dbReference type="GO" id="GO:0003723">
    <property type="term" value="F:RNA binding"/>
    <property type="evidence" value="ECO:0007669"/>
    <property type="project" value="UniProtKB-UniRule"/>
</dbReference>
<reference evidence="8" key="1">
    <citation type="submission" date="2014-11" db="EMBL/GenBank/DDBJ databases">
        <authorList>
            <person name="Otto D Thomas"/>
            <person name="Naeem Raeece"/>
        </authorList>
    </citation>
    <scope>NUCLEOTIDE SEQUENCE</scope>
</reference>
<evidence type="ECO:0000256" key="5">
    <source>
        <dbReference type="PROSITE-ProRule" id="PRU01023"/>
    </source>
</evidence>
<dbReference type="PhylomeDB" id="A0A0G4H392"/>
<dbReference type="InterPro" id="IPR054728">
    <property type="entry name" value="RsmB-like_ferredoxin"/>
</dbReference>
<evidence type="ECO:0000256" key="6">
    <source>
        <dbReference type="SAM" id="MobiDB-lite"/>
    </source>
</evidence>
<dbReference type="InterPro" id="IPR029063">
    <property type="entry name" value="SAM-dependent_MTases_sf"/>
</dbReference>
<keyword evidence="1 5" id="KW-0489">Methyltransferase</keyword>
<dbReference type="EMBL" id="CDMZ01001827">
    <property type="protein sequence ID" value="CEM38060.1"/>
    <property type="molecule type" value="Genomic_DNA"/>
</dbReference>